<dbReference type="OrthoDB" id="9792788at2"/>
<gene>
    <name evidence="3" type="ordered locus">TERTU_3024</name>
</gene>
<feature type="region of interest" description="Disordered" evidence="1">
    <location>
        <begin position="126"/>
        <end position="145"/>
    </location>
</feature>
<dbReference type="RefSeq" id="WP_015820718.1">
    <property type="nucleotide sequence ID" value="NC_012997.1"/>
</dbReference>
<dbReference type="STRING" id="377629.TERTU_3024"/>
<dbReference type="Pfam" id="PF04186">
    <property type="entry name" value="FxsA"/>
    <property type="match status" value="1"/>
</dbReference>
<dbReference type="InterPro" id="IPR007313">
    <property type="entry name" value="FxsA"/>
</dbReference>
<protein>
    <submittedName>
        <fullName evidence="3">FxsA cytoplasmic membrane family protein</fullName>
    </submittedName>
</protein>
<evidence type="ECO:0000256" key="2">
    <source>
        <dbReference type="SAM" id="Phobius"/>
    </source>
</evidence>
<dbReference type="EMBL" id="CP001614">
    <property type="protein sequence ID" value="ACR14604.1"/>
    <property type="molecule type" value="Genomic_DNA"/>
</dbReference>
<keyword evidence="4" id="KW-1185">Reference proteome</keyword>
<dbReference type="HOGENOM" id="CLU_085083_0_1_6"/>
<dbReference type="PANTHER" id="PTHR35335:SF1">
    <property type="entry name" value="UPF0716 PROTEIN FXSA"/>
    <property type="match status" value="1"/>
</dbReference>
<reference evidence="3 4" key="1">
    <citation type="journal article" date="2009" name="PLoS ONE">
        <title>The complete genome of Teredinibacter turnerae T7901: an intracellular endosymbiont of marine wood-boring bivalves (shipworms).</title>
        <authorList>
            <person name="Yang J.C."/>
            <person name="Madupu R."/>
            <person name="Durkin A.S."/>
            <person name="Ekborg N.A."/>
            <person name="Pedamallu C.S."/>
            <person name="Hostetler J.B."/>
            <person name="Radune D."/>
            <person name="Toms B.S."/>
            <person name="Henrissat B."/>
            <person name="Coutinho P.M."/>
            <person name="Schwarz S."/>
            <person name="Field L."/>
            <person name="Trindade-Silva A.E."/>
            <person name="Soares C.A.G."/>
            <person name="Elshahawi S."/>
            <person name="Hanora A."/>
            <person name="Schmidt E.W."/>
            <person name="Haygood M.G."/>
            <person name="Posfai J."/>
            <person name="Benner J."/>
            <person name="Madinger C."/>
            <person name="Nove J."/>
            <person name="Anton B."/>
            <person name="Chaudhary K."/>
            <person name="Foster J."/>
            <person name="Holman A."/>
            <person name="Kumar S."/>
            <person name="Lessard P.A."/>
            <person name="Luyten Y.A."/>
            <person name="Slatko B."/>
            <person name="Wood N."/>
            <person name="Wu B."/>
            <person name="Teplitski M."/>
            <person name="Mougous J.D."/>
            <person name="Ward N."/>
            <person name="Eisen J.A."/>
            <person name="Badger J.H."/>
            <person name="Distel D.L."/>
        </authorList>
    </citation>
    <scope>NUCLEOTIDE SEQUENCE [LARGE SCALE GENOMIC DNA]</scope>
    <source>
        <strain evidence="4">ATCC 39867 / T7901</strain>
    </source>
</reference>
<keyword evidence="2" id="KW-0812">Transmembrane</keyword>
<dbReference type="GO" id="GO:0016020">
    <property type="term" value="C:membrane"/>
    <property type="evidence" value="ECO:0007669"/>
    <property type="project" value="InterPro"/>
</dbReference>
<evidence type="ECO:0000256" key="1">
    <source>
        <dbReference type="SAM" id="MobiDB-lite"/>
    </source>
</evidence>
<evidence type="ECO:0000313" key="4">
    <source>
        <dbReference type="Proteomes" id="UP000009080"/>
    </source>
</evidence>
<accession>C5BP10</accession>
<evidence type="ECO:0000313" key="3">
    <source>
        <dbReference type="EMBL" id="ACR14604.1"/>
    </source>
</evidence>
<dbReference type="eggNOG" id="COG3030">
    <property type="taxonomic scope" value="Bacteria"/>
</dbReference>
<proteinExistence type="predicted"/>
<organism evidence="3 4">
    <name type="scientific">Teredinibacter turnerae (strain ATCC 39867 / T7901)</name>
    <dbReference type="NCBI Taxonomy" id="377629"/>
    <lineage>
        <taxon>Bacteria</taxon>
        <taxon>Pseudomonadati</taxon>
        <taxon>Pseudomonadota</taxon>
        <taxon>Gammaproteobacteria</taxon>
        <taxon>Cellvibrionales</taxon>
        <taxon>Cellvibrionaceae</taxon>
        <taxon>Teredinibacter</taxon>
    </lineage>
</organism>
<sequence>MRIFTLLFIAVPILEMWLLIKVGSLIGALPTIGLVFLTAMLGLALLRQQGIQTLFRAQQRMQHGELPASEMVEGIFLAVGGALLLTPGFFTDAVGFCCLLPGVRQVILGWALKNAVFGKVNVRSDGPHRAGESHTTIDGDYKRED</sequence>
<dbReference type="AlphaFoldDB" id="C5BP10"/>
<keyword evidence="2" id="KW-0472">Membrane</keyword>
<feature type="transmembrane region" description="Helical" evidence="2">
    <location>
        <begin position="26"/>
        <end position="46"/>
    </location>
</feature>
<dbReference type="KEGG" id="ttu:TERTU_3024"/>
<dbReference type="PANTHER" id="PTHR35335">
    <property type="entry name" value="UPF0716 PROTEIN FXSA"/>
    <property type="match status" value="1"/>
</dbReference>
<keyword evidence="2" id="KW-1133">Transmembrane helix</keyword>
<dbReference type="Proteomes" id="UP000009080">
    <property type="component" value="Chromosome"/>
</dbReference>
<dbReference type="NCBIfam" id="NF008528">
    <property type="entry name" value="PRK11463.1-2"/>
    <property type="match status" value="1"/>
</dbReference>
<name>C5BP10_TERTT</name>